<keyword evidence="3" id="KW-0732">Signal</keyword>
<dbReference type="InterPro" id="IPR051336">
    <property type="entry name" value="RhoGEF_Guanine_NuclExch_SF"/>
</dbReference>
<dbReference type="InterPro" id="IPR011993">
    <property type="entry name" value="PH-like_dom_sf"/>
</dbReference>
<accession>A0A814Y252</accession>
<dbReference type="PANTHER" id="PTHR22826:SF106">
    <property type="entry name" value="TRIO, ISOFORM A"/>
    <property type="match status" value="1"/>
</dbReference>
<keyword evidence="1" id="KW-0344">Guanine-nucleotide releasing factor</keyword>
<proteinExistence type="predicted"/>
<dbReference type="Gene3D" id="2.30.29.30">
    <property type="entry name" value="Pleckstrin-homology domain (PH domain)/Phosphotyrosine-binding domain (PTB)"/>
    <property type="match status" value="1"/>
</dbReference>
<sequence length="488" mass="55941">MKLLYCNILILLFVQYEHIHAQFVLPPTNLNEYDAYGSLLAINEYLAIIAQNDQEQFTIITYPFTNRSEKCTLPYDTIQRNISSLTRFVYNVAIGIKQNASQLLFSYIDENWQRDVFLTTVFLESTHTGCVQAVNRIAINMIDLKMQEHALSGMDPYGKRAYAVGTYYIVCFEIETGITWQLDTALVITEDHFIFAVGHKFINLQFLPYLFVLDVLSRNNVTFSFTIELSKFNFGPSAIDITRDSTMSISLLDEMKWFIIGIPNLDMLLILFWDRSKSGLTKEALGDVLLQNSFQIWDSKQLIKKGKERHVFLFETSIVIAKIVKPVTRGAVRYIYKYKLMTAEIFDVKEHLEAGEPCKFALYTGRPMSSHAADLRVTLKANDLNTKQQWVIRIRELIQENDLYHDLTMHETNTKQPTPSSSAAIQNKISNLSNINPSDRRSQEIADNASDEYEHISRGGSLSSMTTGSFSSTGQHHQIQQVRKKELI</sequence>
<dbReference type="Proteomes" id="UP000663877">
    <property type="component" value="Unassembled WGS sequence"/>
</dbReference>
<dbReference type="GO" id="GO:0007411">
    <property type="term" value="P:axon guidance"/>
    <property type="evidence" value="ECO:0007669"/>
    <property type="project" value="TreeGrafter"/>
</dbReference>
<dbReference type="Pfam" id="PF22697">
    <property type="entry name" value="SOS1_NGEF_PH"/>
    <property type="match status" value="1"/>
</dbReference>
<evidence type="ECO:0000259" key="4">
    <source>
        <dbReference type="SMART" id="SM00233"/>
    </source>
</evidence>
<feature type="signal peptide" evidence="3">
    <location>
        <begin position="1"/>
        <end position="21"/>
    </location>
</feature>
<feature type="compositionally biased region" description="Low complexity" evidence="2">
    <location>
        <begin position="458"/>
        <end position="474"/>
    </location>
</feature>
<evidence type="ECO:0000313" key="5">
    <source>
        <dbReference type="EMBL" id="CAF1223765.1"/>
    </source>
</evidence>
<dbReference type="GO" id="GO:0005085">
    <property type="term" value="F:guanyl-nucleotide exchange factor activity"/>
    <property type="evidence" value="ECO:0007669"/>
    <property type="project" value="UniProtKB-KW"/>
</dbReference>
<evidence type="ECO:0000256" key="1">
    <source>
        <dbReference type="ARBA" id="ARBA00022658"/>
    </source>
</evidence>
<dbReference type="InterPro" id="IPR001849">
    <property type="entry name" value="PH_domain"/>
</dbReference>
<feature type="domain" description="PH" evidence="4">
    <location>
        <begin position="288"/>
        <end position="401"/>
    </location>
</feature>
<feature type="chain" id="PRO_5032321756" description="PH domain-containing protein" evidence="3">
    <location>
        <begin position="22"/>
        <end position="488"/>
    </location>
</feature>
<dbReference type="InterPro" id="IPR055251">
    <property type="entry name" value="SOS1_NGEF_PH"/>
</dbReference>
<dbReference type="GO" id="GO:0005737">
    <property type="term" value="C:cytoplasm"/>
    <property type="evidence" value="ECO:0007669"/>
    <property type="project" value="TreeGrafter"/>
</dbReference>
<dbReference type="EMBL" id="CAJNOI010000279">
    <property type="protein sequence ID" value="CAF1223765.1"/>
    <property type="molecule type" value="Genomic_DNA"/>
</dbReference>
<name>A0A814Y252_9BILA</name>
<feature type="region of interest" description="Disordered" evidence="2">
    <location>
        <begin position="451"/>
        <end position="488"/>
    </location>
</feature>
<reference evidence="5" key="1">
    <citation type="submission" date="2021-02" db="EMBL/GenBank/DDBJ databases">
        <authorList>
            <person name="Nowell W R."/>
        </authorList>
    </citation>
    <scope>NUCLEOTIDE SEQUENCE</scope>
</reference>
<comment type="caution">
    <text evidence="5">The sequence shown here is derived from an EMBL/GenBank/DDBJ whole genome shotgun (WGS) entry which is preliminary data.</text>
</comment>
<protein>
    <recommendedName>
        <fullName evidence="4">PH domain-containing protein</fullName>
    </recommendedName>
</protein>
<dbReference type="SUPFAM" id="SSF50729">
    <property type="entry name" value="PH domain-like"/>
    <property type="match status" value="1"/>
</dbReference>
<evidence type="ECO:0000256" key="3">
    <source>
        <dbReference type="SAM" id="SignalP"/>
    </source>
</evidence>
<evidence type="ECO:0000256" key="2">
    <source>
        <dbReference type="SAM" id="MobiDB-lite"/>
    </source>
</evidence>
<evidence type="ECO:0000313" key="6">
    <source>
        <dbReference type="Proteomes" id="UP000663877"/>
    </source>
</evidence>
<gene>
    <name evidence="5" type="ORF">BJG266_LOCUS28129</name>
</gene>
<dbReference type="GO" id="GO:0019898">
    <property type="term" value="C:extrinsic component of membrane"/>
    <property type="evidence" value="ECO:0007669"/>
    <property type="project" value="TreeGrafter"/>
</dbReference>
<dbReference type="SMART" id="SM00233">
    <property type="entry name" value="PH"/>
    <property type="match status" value="1"/>
</dbReference>
<organism evidence="5 6">
    <name type="scientific">Adineta steineri</name>
    <dbReference type="NCBI Taxonomy" id="433720"/>
    <lineage>
        <taxon>Eukaryota</taxon>
        <taxon>Metazoa</taxon>
        <taxon>Spiralia</taxon>
        <taxon>Gnathifera</taxon>
        <taxon>Rotifera</taxon>
        <taxon>Eurotatoria</taxon>
        <taxon>Bdelloidea</taxon>
        <taxon>Adinetida</taxon>
        <taxon>Adinetidae</taxon>
        <taxon>Adineta</taxon>
    </lineage>
</organism>
<dbReference type="AlphaFoldDB" id="A0A814Y252"/>
<dbReference type="PANTHER" id="PTHR22826">
    <property type="entry name" value="RHO GUANINE EXCHANGE FACTOR-RELATED"/>
    <property type="match status" value="1"/>
</dbReference>